<sequence length="92" mass="10108">MITPRQIRAARALLGWTQETLADTALVALTALKRLESDRLEVRDTTRNAVRKALEEHGVIFLSSARGLGVMLVDQPEDMPAVPQDASGRKRG</sequence>
<dbReference type="InterPro" id="IPR001387">
    <property type="entry name" value="Cro/C1-type_HTH"/>
</dbReference>
<evidence type="ECO:0000313" key="2">
    <source>
        <dbReference type="EMBL" id="MDQ2103045.1"/>
    </source>
</evidence>
<accession>A0ABU0WFU8</accession>
<comment type="caution">
    <text evidence="2">The sequence shown here is derived from an EMBL/GenBank/DDBJ whole genome shotgun (WGS) entry which is preliminary data.</text>
</comment>
<dbReference type="PROSITE" id="PS50943">
    <property type="entry name" value="HTH_CROC1"/>
    <property type="match status" value="1"/>
</dbReference>
<dbReference type="Gene3D" id="1.10.260.40">
    <property type="entry name" value="lambda repressor-like DNA-binding domains"/>
    <property type="match status" value="1"/>
</dbReference>
<feature type="domain" description="HTH cro/C1-type" evidence="1">
    <location>
        <begin position="7"/>
        <end position="39"/>
    </location>
</feature>
<reference evidence="2 3" key="1">
    <citation type="submission" date="2023-06" db="EMBL/GenBank/DDBJ databases">
        <title>Azospirillum isscasensis sp.nov, a bacterium isolated from rhizosphere soil of rice.</title>
        <authorList>
            <person name="Wang H."/>
        </authorList>
    </citation>
    <scope>NUCLEOTIDE SEQUENCE [LARGE SCALE GENOMIC DNA]</scope>
    <source>
        <strain evidence="2 3">C340-1</strain>
    </source>
</reference>
<protein>
    <recommendedName>
        <fullName evidence="1">HTH cro/C1-type domain-containing protein</fullName>
    </recommendedName>
</protein>
<gene>
    <name evidence="2" type="ORF">QSG27_10110</name>
</gene>
<evidence type="ECO:0000259" key="1">
    <source>
        <dbReference type="PROSITE" id="PS50943"/>
    </source>
</evidence>
<evidence type="ECO:0000313" key="3">
    <source>
        <dbReference type="Proteomes" id="UP001227317"/>
    </source>
</evidence>
<dbReference type="CDD" id="cd00093">
    <property type="entry name" value="HTH_XRE"/>
    <property type="match status" value="1"/>
</dbReference>
<organism evidence="2 3">
    <name type="scientific">Azospirillum isscasi</name>
    <dbReference type="NCBI Taxonomy" id="3053926"/>
    <lineage>
        <taxon>Bacteria</taxon>
        <taxon>Pseudomonadati</taxon>
        <taxon>Pseudomonadota</taxon>
        <taxon>Alphaproteobacteria</taxon>
        <taxon>Rhodospirillales</taxon>
        <taxon>Azospirillaceae</taxon>
        <taxon>Azospirillum</taxon>
    </lineage>
</organism>
<dbReference type="SUPFAM" id="SSF47413">
    <property type="entry name" value="lambda repressor-like DNA-binding domains"/>
    <property type="match status" value="1"/>
</dbReference>
<dbReference type="EMBL" id="JAUJFI010000036">
    <property type="protein sequence ID" value="MDQ2103045.1"/>
    <property type="molecule type" value="Genomic_DNA"/>
</dbReference>
<name>A0ABU0WFU8_9PROT</name>
<keyword evidence="3" id="KW-1185">Reference proteome</keyword>
<dbReference type="InterPro" id="IPR010982">
    <property type="entry name" value="Lambda_DNA-bd_dom_sf"/>
</dbReference>
<dbReference type="Proteomes" id="UP001227317">
    <property type="component" value="Unassembled WGS sequence"/>
</dbReference>
<dbReference type="RefSeq" id="WP_306705690.1">
    <property type="nucleotide sequence ID" value="NZ_JAUJFI010000036.1"/>
</dbReference>
<proteinExistence type="predicted"/>